<reference evidence="1 2" key="1">
    <citation type="submission" date="2023-06" db="EMBL/GenBank/DDBJ databases">
        <title>Draft genome sequence of Gleimia hominis type strain CCUG 57540T.</title>
        <authorList>
            <person name="Salva-Serra F."/>
            <person name="Cardew S."/>
            <person name="Jensie Markopoulos S."/>
            <person name="Ohlen M."/>
            <person name="Inganas E."/>
            <person name="Svensson-Stadler L."/>
            <person name="Moore E.R.B."/>
        </authorList>
    </citation>
    <scope>NUCLEOTIDE SEQUENCE [LARGE SCALE GENOMIC DNA]</scope>
    <source>
        <strain evidence="1 2">CCUG 57540</strain>
    </source>
</reference>
<evidence type="ECO:0000313" key="1">
    <source>
        <dbReference type="EMBL" id="MDT3768173.1"/>
    </source>
</evidence>
<protein>
    <submittedName>
        <fullName evidence="1">Uncharacterized protein</fullName>
    </submittedName>
</protein>
<comment type="caution">
    <text evidence="1">The sequence shown here is derived from an EMBL/GenBank/DDBJ whole genome shotgun (WGS) entry which is preliminary data.</text>
</comment>
<keyword evidence="2" id="KW-1185">Reference proteome</keyword>
<name>A0ABU3ICT4_9ACTO</name>
<dbReference type="EMBL" id="JASXSX010000006">
    <property type="protein sequence ID" value="MDT3768173.1"/>
    <property type="molecule type" value="Genomic_DNA"/>
</dbReference>
<evidence type="ECO:0000313" key="2">
    <source>
        <dbReference type="Proteomes" id="UP001247542"/>
    </source>
</evidence>
<proteinExistence type="predicted"/>
<dbReference type="RefSeq" id="WP_313274638.1">
    <property type="nucleotide sequence ID" value="NZ_JASXSX010000006.1"/>
</dbReference>
<organism evidence="1 2">
    <name type="scientific">Gleimia hominis</name>
    <dbReference type="NCBI Taxonomy" id="595468"/>
    <lineage>
        <taxon>Bacteria</taxon>
        <taxon>Bacillati</taxon>
        <taxon>Actinomycetota</taxon>
        <taxon>Actinomycetes</taxon>
        <taxon>Actinomycetales</taxon>
        <taxon>Actinomycetaceae</taxon>
        <taxon>Gleimia</taxon>
    </lineage>
</organism>
<dbReference type="Proteomes" id="UP001247542">
    <property type="component" value="Unassembled WGS sequence"/>
</dbReference>
<sequence length="64" mass="7435">MNTLERDQKAIMDGDTIEVMKRRKAKIAELEARLGREKNSFCASILAHQLEERRAEYQLLGNMI</sequence>
<accession>A0ABU3ICT4</accession>
<gene>
    <name evidence="1" type="ORF">QS713_08885</name>
</gene>